<feature type="signal peptide" evidence="3">
    <location>
        <begin position="1"/>
        <end position="25"/>
    </location>
</feature>
<dbReference type="RefSeq" id="WP_237870148.1">
    <property type="nucleotide sequence ID" value="NZ_JAKLUA010000002.1"/>
</dbReference>
<dbReference type="PANTHER" id="PTHR47235:SF1">
    <property type="entry name" value="BLR6548 PROTEIN"/>
    <property type="match status" value="1"/>
</dbReference>
<keyword evidence="2 3" id="KW-0732">Signal</keyword>
<dbReference type="InterPro" id="IPR028082">
    <property type="entry name" value="Peripla_BP_I"/>
</dbReference>
<dbReference type="SUPFAM" id="SSF53822">
    <property type="entry name" value="Periplasmic binding protein-like I"/>
    <property type="match status" value="1"/>
</dbReference>
<comment type="caution">
    <text evidence="5">The sequence shown here is derived from an EMBL/GenBank/DDBJ whole genome shotgun (WGS) entry which is preliminary data.</text>
</comment>
<dbReference type="Pfam" id="PF13458">
    <property type="entry name" value="Peripla_BP_6"/>
    <property type="match status" value="1"/>
</dbReference>
<proteinExistence type="inferred from homology"/>
<evidence type="ECO:0000256" key="2">
    <source>
        <dbReference type="ARBA" id="ARBA00022729"/>
    </source>
</evidence>
<keyword evidence="6" id="KW-1185">Reference proteome</keyword>
<evidence type="ECO:0000313" key="5">
    <source>
        <dbReference type="EMBL" id="MCG2667063.1"/>
    </source>
</evidence>
<protein>
    <submittedName>
        <fullName evidence="5">ABC transporter substrate-binding protein</fullName>
    </submittedName>
</protein>
<sequence>MPFVTRQLAALSTAIILFASSGSDALAQKKYDAGATDAEIKIGNIMPYSGPASAYGIIGRTMSAYFRMINDNGGINGRKINFISYDDGYSPPKTVEQARKLVESDEVFLIFASLGTATNAAIQKYMNTMRVPQIFVSTGASRFGDPEHFPWTIGWQPTYRAEARIYASYILTNHPNAKVGVLYQNDDFGKDYIQGLKDGLGEKFDKTVIVSAPYDVGTPTVDSEVVAIRTAKPDVFINIATPKYAAQAIRKVAELDWHPIHIMTNVSNSIGGVIKPAGVKNAEGILTALYNMDVTDPQWDSYPGMQRFRAFLAKYYPEADKSDAGTIAAYNLSTGLVEVLKECGDNLTRENVMKVAANLDFEVETLRPGIRVKTSPTDFYPIEQMRMSRFNGEHWEGFGPVIDSHIDQVALSTK</sequence>
<dbReference type="PANTHER" id="PTHR47235">
    <property type="entry name" value="BLR6548 PROTEIN"/>
    <property type="match status" value="1"/>
</dbReference>
<evidence type="ECO:0000256" key="1">
    <source>
        <dbReference type="ARBA" id="ARBA00010062"/>
    </source>
</evidence>
<name>A0ABS9LJA1_9BRAD</name>
<comment type="similarity">
    <text evidence="1">Belongs to the leucine-binding protein family.</text>
</comment>
<accession>A0ABS9LJA1</accession>
<feature type="domain" description="Leucine-binding protein" evidence="4">
    <location>
        <begin position="39"/>
        <end position="391"/>
    </location>
</feature>
<gene>
    <name evidence="5" type="ORF">L6637_08880</name>
</gene>
<evidence type="ECO:0000256" key="3">
    <source>
        <dbReference type="SAM" id="SignalP"/>
    </source>
</evidence>
<dbReference type="EMBL" id="JAKLUA010000002">
    <property type="protein sequence ID" value="MCG2667063.1"/>
    <property type="molecule type" value="Genomic_DNA"/>
</dbReference>
<evidence type="ECO:0000259" key="4">
    <source>
        <dbReference type="Pfam" id="PF13458"/>
    </source>
</evidence>
<dbReference type="Proteomes" id="UP001139012">
    <property type="component" value="Unassembled WGS sequence"/>
</dbReference>
<dbReference type="InterPro" id="IPR028081">
    <property type="entry name" value="Leu-bd"/>
</dbReference>
<reference evidence="5" key="1">
    <citation type="submission" date="2022-01" db="EMBL/GenBank/DDBJ databases">
        <title>Genome sequnece data of strain Bradyrhizobium sp. nov.</title>
        <authorList>
            <person name="Zhang J."/>
        </authorList>
    </citation>
    <scope>NUCLEOTIDE SEQUENCE</scope>
    <source>
        <strain evidence="5">WYCCWR 12774</strain>
    </source>
</reference>
<organism evidence="5 6">
    <name type="scientific">Bradyrhizobium zhengyangense</name>
    <dbReference type="NCBI Taxonomy" id="2911009"/>
    <lineage>
        <taxon>Bacteria</taxon>
        <taxon>Pseudomonadati</taxon>
        <taxon>Pseudomonadota</taxon>
        <taxon>Alphaproteobacteria</taxon>
        <taxon>Hyphomicrobiales</taxon>
        <taxon>Nitrobacteraceae</taxon>
        <taxon>Bradyrhizobium</taxon>
    </lineage>
</organism>
<feature type="chain" id="PRO_5045247811" evidence="3">
    <location>
        <begin position="26"/>
        <end position="414"/>
    </location>
</feature>
<dbReference type="Gene3D" id="3.40.50.2300">
    <property type="match status" value="2"/>
</dbReference>
<evidence type="ECO:0000313" key="6">
    <source>
        <dbReference type="Proteomes" id="UP001139012"/>
    </source>
</evidence>
<dbReference type="CDD" id="cd06343">
    <property type="entry name" value="PBP1_ABC_ligand_binding-like"/>
    <property type="match status" value="1"/>
</dbReference>